<reference evidence="2 3" key="1">
    <citation type="journal article" date="2019" name="Commun. Biol.">
        <title>The bagworm genome reveals a unique fibroin gene that provides high tensile strength.</title>
        <authorList>
            <person name="Kono N."/>
            <person name="Nakamura H."/>
            <person name="Ohtoshi R."/>
            <person name="Tomita M."/>
            <person name="Numata K."/>
            <person name="Arakawa K."/>
        </authorList>
    </citation>
    <scope>NUCLEOTIDE SEQUENCE [LARGE SCALE GENOMIC DNA]</scope>
</reference>
<comment type="caution">
    <text evidence="2">The sequence shown here is derived from an EMBL/GenBank/DDBJ whole genome shotgun (WGS) entry which is preliminary data.</text>
</comment>
<evidence type="ECO:0000313" key="2">
    <source>
        <dbReference type="EMBL" id="GBP71937.1"/>
    </source>
</evidence>
<keyword evidence="3" id="KW-1185">Reference proteome</keyword>
<evidence type="ECO:0000256" key="1">
    <source>
        <dbReference type="SAM" id="MobiDB-lite"/>
    </source>
</evidence>
<feature type="region of interest" description="Disordered" evidence="1">
    <location>
        <begin position="80"/>
        <end position="110"/>
    </location>
</feature>
<feature type="compositionally biased region" description="Basic and acidic residues" evidence="1">
    <location>
        <begin position="80"/>
        <end position="98"/>
    </location>
</feature>
<protein>
    <submittedName>
        <fullName evidence="2">Uncharacterized protein</fullName>
    </submittedName>
</protein>
<accession>A0A4C1YBR3</accession>
<evidence type="ECO:0000313" key="3">
    <source>
        <dbReference type="Proteomes" id="UP000299102"/>
    </source>
</evidence>
<sequence length="193" mass="22043">MEVFAGLPHRAPRDQALCPPTDRKAKRKPRVLRRKVLLSESLFNVQVSTESAMCLCCCPVRSKIFIVDAQPVNSEVRRTKLRSEGAAPHRDQFRERVARKSNAFSNRRSNRKAAVTSELYCRQSHRVLAALAHRRRNKQTARGRRVCASDAGVSDGGYARESCVSTRDENEQKNGVDSIHEPSFMYRHTVWFF</sequence>
<feature type="region of interest" description="Disordered" evidence="1">
    <location>
        <begin position="1"/>
        <end position="25"/>
    </location>
</feature>
<gene>
    <name evidence="2" type="ORF">EVAR_47882_1</name>
</gene>
<dbReference type="AlphaFoldDB" id="A0A4C1YBR3"/>
<organism evidence="2 3">
    <name type="scientific">Eumeta variegata</name>
    <name type="common">Bagworm moth</name>
    <name type="synonym">Eumeta japonica</name>
    <dbReference type="NCBI Taxonomy" id="151549"/>
    <lineage>
        <taxon>Eukaryota</taxon>
        <taxon>Metazoa</taxon>
        <taxon>Ecdysozoa</taxon>
        <taxon>Arthropoda</taxon>
        <taxon>Hexapoda</taxon>
        <taxon>Insecta</taxon>
        <taxon>Pterygota</taxon>
        <taxon>Neoptera</taxon>
        <taxon>Endopterygota</taxon>
        <taxon>Lepidoptera</taxon>
        <taxon>Glossata</taxon>
        <taxon>Ditrysia</taxon>
        <taxon>Tineoidea</taxon>
        <taxon>Psychidae</taxon>
        <taxon>Oiketicinae</taxon>
        <taxon>Eumeta</taxon>
    </lineage>
</organism>
<dbReference type="Proteomes" id="UP000299102">
    <property type="component" value="Unassembled WGS sequence"/>
</dbReference>
<proteinExistence type="predicted"/>
<dbReference type="EMBL" id="BGZK01001127">
    <property type="protein sequence ID" value="GBP71937.1"/>
    <property type="molecule type" value="Genomic_DNA"/>
</dbReference>
<name>A0A4C1YBR3_EUMVA</name>